<evidence type="ECO:0000313" key="3">
    <source>
        <dbReference type="Proteomes" id="UP000635606"/>
    </source>
</evidence>
<evidence type="ECO:0000313" key="2">
    <source>
        <dbReference type="EMBL" id="GIJ75232.1"/>
    </source>
</evidence>
<protein>
    <recommendedName>
        <fullName evidence="1">Knr4/Smi1-like domain-containing protein</fullName>
    </recommendedName>
</protein>
<dbReference type="InterPro" id="IPR018958">
    <property type="entry name" value="Knr4/Smi1-like_dom"/>
</dbReference>
<organism evidence="2 3">
    <name type="scientific">Virgisporangium ochraceum</name>
    <dbReference type="NCBI Taxonomy" id="65505"/>
    <lineage>
        <taxon>Bacteria</taxon>
        <taxon>Bacillati</taxon>
        <taxon>Actinomycetota</taxon>
        <taxon>Actinomycetes</taxon>
        <taxon>Micromonosporales</taxon>
        <taxon>Micromonosporaceae</taxon>
        <taxon>Virgisporangium</taxon>
    </lineage>
</organism>
<gene>
    <name evidence="2" type="ORF">Voc01_101490</name>
</gene>
<dbReference type="EMBL" id="BOPH01000152">
    <property type="protein sequence ID" value="GIJ75232.1"/>
    <property type="molecule type" value="Genomic_DNA"/>
</dbReference>
<dbReference type="SUPFAM" id="SSF160631">
    <property type="entry name" value="SMI1/KNR4-like"/>
    <property type="match status" value="1"/>
</dbReference>
<keyword evidence="3" id="KW-1185">Reference proteome</keyword>
<reference evidence="2" key="1">
    <citation type="submission" date="2021-01" db="EMBL/GenBank/DDBJ databases">
        <title>Whole genome shotgun sequence of Virgisporangium ochraceum NBRC 16418.</title>
        <authorList>
            <person name="Komaki H."/>
            <person name="Tamura T."/>
        </authorList>
    </citation>
    <scope>NUCLEOTIDE SEQUENCE</scope>
    <source>
        <strain evidence="2">NBRC 16418</strain>
    </source>
</reference>
<proteinExistence type="predicted"/>
<name>A0A8J4A645_9ACTN</name>
<feature type="domain" description="Knr4/Smi1-like" evidence="1">
    <location>
        <begin position="93"/>
        <end position="223"/>
    </location>
</feature>
<comment type="caution">
    <text evidence="2">The sequence shown here is derived from an EMBL/GenBank/DDBJ whole genome shotgun (WGS) entry which is preliminary data.</text>
</comment>
<dbReference type="AlphaFoldDB" id="A0A8J4A645"/>
<evidence type="ECO:0000259" key="1">
    <source>
        <dbReference type="SMART" id="SM00860"/>
    </source>
</evidence>
<dbReference type="InterPro" id="IPR037883">
    <property type="entry name" value="Knr4/Smi1-like_sf"/>
</dbReference>
<dbReference type="Proteomes" id="UP000635606">
    <property type="component" value="Unassembled WGS sequence"/>
</dbReference>
<dbReference type="Gene3D" id="3.40.1580.10">
    <property type="entry name" value="SMI1/KNR4-like"/>
    <property type="match status" value="1"/>
</dbReference>
<dbReference type="Pfam" id="PF09346">
    <property type="entry name" value="SMI1_KNR4"/>
    <property type="match status" value="1"/>
</dbReference>
<sequence length="285" mass="31088">MSSSTTHVNRAQPGPISFHFMSNCATFTPLKVNADHRLNRSRTIDDPPVRRIVCLVAGSGYSSIMGTVTDAWADIERWLARHAPRSAALLAGPADAAAIAAAEARLGLAFPPELVESLSRHNGLTQWDNLFPGHPPLSVDGIVEHYEMCLEIDEDEGDYHDTLDEGEEPWWHELWLPFSQIDGDSQIFDLRPGPGHGRLGTAVHDNSGDFTHAWPSLGAYLADTAGALLRGGGADGNSNDGRRYWVPYLTPESTLWWSSAGETHLNGKPLRPAPVEVSTCCFRSV</sequence>
<accession>A0A8J4A645</accession>
<dbReference type="SMART" id="SM00860">
    <property type="entry name" value="SMI1_KNR4"/>
    <property type="match status" value="1"/>
</dbReference>